<accession>A0A4R4Q5N3</accession>
<gene>
    <name evidence="2" type="ORF">E1261_13495</name>
</gene>
<keyword evidence="1" id="KW-0812">Transmembrane</keyword>
<evidence type="ECO:0000313" key="2">
    <source>
        <dbReference type="EMBL" id="TDC30408.1"/>
    </source>
</evidence>
<dbReference type="OrthoDB" id="119790at2"/>
<evidence type="ECO:0000313" key="3">
    <source>
        <dbReference type="Proteomes" id="UP000295075"/>
    </source>
</evidence>
<dbReference type="RefSeq" id="WP_132406428.1">
    <property type="nucleotide sequence ID" value="NZ_SMKA01000046.1"/>
</dbReference>
<keyword evidence="1" id="KW-1133">Transmembrane helix</keyword>
<dbReference type="Pfam" id="PF14087">
    <property type="entry name" value="DUF4267"/>
    <property type="match status" value="1"/>
</dbReference>
<protein>
    <submittedName>
        <fullName evidence="2">DUF4267 domain-containing protein</fullName>
    </submittedName>
</protein>
<reference evidence="2 3" key="1">
    <citation type="submission" date="2019-03" db="EMBL/GenBank/DDBJ databases">
        <title>Draft genome sequences of novel Actinobacteria.</title>
        <authorList>
            <person name="Sahin N."/>
            <person name="Ay H."/>
            <person name="Saygin H."/>
        </authorList>
    </citation>
    <scope>NUCLEOTIDE SEQUENCE [LARGE SCALE GENOMIC DNA]</scope>
    <source>
        <strain evidence="2 3">JCM 30547</strain>
    </source>
</reference>
<evidence type="ECO:0000256" key="1">
    <source>
        <dbReference type="SAM" id="Phobius"/>
    </source>
</evidence>
<feature type="transmembrane region" description="Helical" evidence="1">
    <location>
        <begin position="71"/>
        <end position="89"/>
    </location>
</feature>
<proteinExistence type="predicted"/>
<comment type="caution">
    <text evidence="2">The sequence shown here is derived from an EMBL/GenBank/DDBJ whole genome shotgun (WGS) entry which is preliminary data.</text>
</comment>
<dbReference type="InterPro" id="IPR025363">
    <property type="entry name" value="DUF4267"/>
</dbReference>
<feature type="transmembrane region" description="Helical" evidence="1">
    <location>
        <begin position="44"/>
        <end position="64"/>
    </location>
</feature>
<keyword evidence="3" id="KW-1185">Reference proteome</keyword>
<dbReference type="AlphaFoldDB" id="A0A4R4Q5N3"/>
<feature type="transmembrane region" description="Helical" evidence="1">
    <location>
        <begin position="95"/>
        <end position="117"/>
    </location>
</feature>
<sequence>MRRFTTVLTILLGIFPLTFGTRFLFDGTGAATGFGITAAAGGFFPVKGIRDIALGLVILALFALGQRRSTGIIMAVIAIVPITDAIIVTTHGGSLAYALMVHALTAAIMLLDATLLLRERPRTPQTPDTRTVTAAPSL</sequence>
<organism evidence="2 3">
    <name type="scientific">Kribbella albertanoniae</name>
    <dbReference type="NCBI Taxonomy" id="1266829"/>
    <lineage>
        <taxon>Bacteria</taxon>
        <taxon>Bacillati</taxon>
        <taxon>Actinomycetota</taxon>
        <taxon>Actinomycetes</taxon>
        <taxon>Propionibacteriales</taxon>
        <taxon>Kribbellaceae</taxon>
        <taxon>Kribbella</taxon>
    </lineage>
</organism>
<dbReference type="EMBL" id="SMKA01000046">
    <property type="protein sequence ID" value="TDC30408.1"/>
    <property type="molecule type" value="Genomic_DNA"/>
</dbReference>
<dbReference type="Proteomes" id="UP000295075">
    <property type="component" value="Unassembled WGS sequence"/>
</dbReference>
<keyword evidence="1" id="KW-0472">Membrane</keyword>
<name>A0A4R4Q5N3_9ACTN</name>